<dbReference type="SUPFAM" id="SSF54001">
    <property type="entry name" value="Cysteine proteinases"/>
    <property type="match status" value="1"/>
</dbReference>
<evidence type="ECO:0000256" key="6">
    <source>
        <dbReference type="ARBA" id="ARBA00023212"/>
    </source>
</evidence>
<dbReference type="Gene3D" id="3.30.1460.20">
    <property type="match status" value="1"/>
</dbReference>
<keyword evidence="7" id="KW-0378">Hydrolase</keyword>
<dbReference type="PANTHER" id="PTHR22629">
    <property type="entry name" value="ARP2/3 COMPLEX 20 KD SUBUNIT"/>
    <property type="match status" value="1"/>
</dbReference>
<dbReference type="GO" id="GO:0006974">
    <property type="term" value="P:DNA damage response"/>
    <property type="evidence" value="ECO:0007669"/>
    <property type="project" value="InterPro"/>
</dbReference>
<dbReference type="GO" id="GO:0006511">
    <property type="term" value="P:ubiquitin-dependent protein catabolic process"/>
    <property type="evidence" value="ECO:0007669"/>
    <property type="project" value="UniProtKB-UniRule"/>
</dbReference>
<comment type="similarity">
    <text evidence="2">Belongs to the ARPC4 family.</text>
</comment>
<keyword evidence="7" id="KW-0645">Protease</keyword>
<gene>
    <name evidence="9" type="ORF">PHMEG_0001521</name>
</gene>
<keyword evidence="4" id="KW-0963">Cytoplasm</keyword>
<dbReference type="Pfam" id="PF01088">
    <property type="entry name" value="Peptidase_C12"/>
    <property type="match status" value="1"/>
</dbReference>
<dbReference type="InterPro" id="IPR008384">
    <property type="entry name" value="ARPC4"/>
</dbReference>
<keyword evidence="7" id="KW-0833">Ubl conjugation pathway</keyword>
<evidence type="ECO:0000256" key="2">
    <source>
        <dbReference type="ARBA" id="ARBA00005919"/>
    </source>
</evidence>
<name>A0A225X0Y9_9STRA</name>
<evidence type="ECO:0000256" key="3">
    <source>
        <dbReference type="ARBA" id="ARBA00010803"/>
    </source>
</evidence>
<comment type="similarity">
    <text evidence="3">Belongs to the HPF1 family.</text>
</comment>
<evidence type="ECO:0000256" key="5">
    <source>
        <dbReference type="ARBA" id="ARBA00023203"/>
    </source>
</evidence>
<evidence type="ECO:0000259" key="8">
    <source>
        <dbReference type="PROSITE" id="PS52048"/>
    </source>
</evidence>
<feature type="active site" description="Proton donor" evidence="7">
    <location>
        <position position="414"/>
    </location>
</feature>
<dbReference type="GO" id="GO:0004843">
    <property type="term" value="F:cysteine-type deubiquitinase activity"/>
    <property type="evidence" value="ECO:0007669"/>
    <property type="project" value="UniProtKB-UniRule"/>
</dbReference>
<sequence length="618" mass="69819">MVDTDSNVGRHWGYFRDSPDQVPEYVVCADSSRECKFDIVGYSLFQVLESRLHKRRSTLDASKAVDLQQQIEARRGKKTISRAQSEAALRVKRAKDCVASSLHQLGIVVPVDTKTNTGYRELPTTGKDLADLLQQLKQDTDKKSPRRKRLGELITRATIASDECDFGTGLLLGLDVFTAGSSLEKEALQLLRVAYMLLRRANFYKIASGQCKHRNDDDPSICIGSIIASNSKTEENKSKQSIQWFPLESSPDVMNAYVSRMGFPTNQFSFCDVLSTEDWALAMVPSPVVAVILLYPIKPHTEEADRKEAAKIDKEGQIESPNVYYMHQTVGNACGTVGILHAIGNMHHLVELTPGSFLDKLFTNTKTKTPDEIGRYLEEDDEVHQNTRASCLKGFTAVRQKLQLETVNDPIITHFVCFSCVDGSLYELDGDSRKGRPINHGPSSPDTILQANTLAPYLSSIRSSLDSALCLRNFPSQTVERHNKPEVELQMSKELLLNPVLICRNEQEKCLIEPSINSTRVSICIKKADEIETILSHKFNRFLMQRAEQFIIMRRVPVEGYDMSFLIVHQHLENMYKHKLIDFIITFMEDIDKEISEMKISLNARGRIVATEFMKQFT</sequence>
<dbReference type="InterPro" id="IPR019361">
    <property type="entry name" value="HPF1"/>
</dbReference>
<dbReference type="EMBL" id="NBNE01000055">
    <property type="protein sequence ID" value="OWZ23576.1"/>
    <property type="molecule type" value="Genomic_DNA"/>
</dbReference>
<feature type="site" description="Important for enzyme activity" evidence="7">
    <location>
        <position position="429"/>
    </location>
</feature>
<dbReference type="OrthoDB" id="336240at2759"/>
<keyword evidence="6" id="KW-0206">Cytoskeleton</keyword>
<dbReference type="SUPFAM" id="SSF69645">
    <property type="entry name" value="Arp2/3 complex subunits"/>
    <property type="match status" value="1"/>
</dbReference>
<dbReference type="AlphaFoldDB" id="A0A225X0Y9"/>
<dbReference type="InterPro" id="IPR001578">
    <property type="entry name" value="Peptidase_C12_UCH"/>
</dbReference>
<dbReference type="InterPro" id="IPR038765">
    <property type="entry name" value="Papain-like_cys_pep_sf"/>
</dbReference>
<proteinExistence type="inferred from homology"/>
<dbReference type="GO" id="GO:0034314">
    <property type="term" value="P:Arp2/3 complex-mediated actin nucleation"/>
    <property type="evidence" value="ECO:0007669"/>
    <property type="project" value="InterPro"/>
</dbReference>
<dbReference type="Gene3D" id="1.10.418.80">
    <property type="entry name" value="Ubiquitin carboxyl-terminal hydrolase, domain 1"/>
    <property type="match status" value="1"/>
</dbReference>
<dbReference type="GO" id="GO:0051015">
    <property type="term" value="F:actin filament binding"/>
    <property type="evidence" value="ECO:0007669"/>
    <property type="project" value="TreeGrafter"/>
</dbReference>
<dbReference type="EC" id="3.4.19.12" evidence="7"/>
<dbReference type="GO" id="GO:0030041">
    <property type="term" value="P:actin filament polymerization"/>
    <property type="evidence" value="ECO:0007669"/>
    <property type="project" value="InterPro"/>
</dbReference>
<comment type="catalytic activity">
    <reaction evidence="7">
        <text>Thiol-dependent hydrolysis of ester, thioester, amide, peptide and isopeptide bonds formed by the C-terminal Gly of ubiquitin (a 76-residue protein attached to proteins as an intracellular targeting signal).</text>
        <dbReference type="EC" id="3.4.19.12"/>
    </reaction>
</comment>
<organism evidence="9 10">
    <name type="scientific">Phytophthora megakarya</name>
    <dbReference type="NCBI Taxonomy" id="4795"/>
    <lineage>
        <taxon>Eukaryota</taxon>
        <taxon>Sar</taxon>
        <taxon>Stramenopiles</taxon>
        <taxon>Oomycota</taxon>
        <taxon>Peronosporomycetes</taxon>
        <taxon>Peronosporales</taxon>
        <taxon>Peronosporaceae</taxon>
        <taxon>Phytophthora</taxon>
    </lineage>
</organism>
<feature type="active site" description="Nucleophile" evidence="7">
    <location>
        <position position="334"/>
    </location>
</feature>
<comment type="caution">
    <text evidence="9">The sequence shown here is derived from an EMBL/GenBank/DDBJ whole genome shotgun (WGS) entry which is preliminary data.</text>
</comment>
<evidence type="ECO:0000256" key="7">
    <source>
        <dbReference type="PROSITE-ProRule" id="PRU01393"/>
    </source>
</evidence>
<dbReference type="GO" id="GO:0005885">
    <property type="term" value="C:Arp2/3 protein complex"/>
    <property type="evidence" value="ECO:0007669"/>
    <property type="project" value="InterPro"/>
</dbReference>
<evidence type="ECO:0000313" key="10">
    <source>
        <dbReference type="Proteomes" id="UP000198211"/>
    </source>
</evidence>
<evidence type="ECO:0000256" key="1">
    <source>
        <dbReference type="ARBA" id="ARBA00004245"/>
    </source>
</evidence>
<dbReference type="InterPro" id="IPR034666">
    <property type="entry name" value="ARPC2/4"/>
</dbReference>
<dbReference type="Proteomes" id="UP000198211">
    <property type="component" value="Unassembled WGS sequence"/>
</dbReference>
<reference evidence="10" key="1">
    <citation type="submission" date="2017-03" db="EMBL/GenBank/DDBJ databases">
        <title>Phytopthora megakarya and P. palmivora, two closely related causual agents of cacao black pod achieved similar genome size and gene model numbers by different mechanisms.</title>
        <authorList>
            <person name="Ali S."/>
            <person name="Shao J."/>
            <person name="Larry D.J."/>
            <person name="Kronmiller B."/>
            <person name="Shen D."/>
            <person name="Strem M.D."/>
            <person name="Melnick R.L."/>
            <person name="Guiltinan M.J."/>
            <person name="Tyler B.M."/>
            <person name="Meinhardt L.W."/>
            <person name="Bailey B.A."/>
        </authorList>
    </citation>
    <scope>NUCLEOTIDE SEQUENCE [LARGE SCALE GENOMIC DNA]</scope>
    <source>
        <strain evidence="10">zdho120</strain>
    </source>
</reference>
<dbReference type="Pfam" id="PF05856">
    <property type="entry name" value="ARPC4"/>
    <property type="match status" value="1"/>
</dbReference>
<dbReference type="FunFam" id="3.30.1460.20:FF:000001">
    <property type="entry name" value="Actin-related protein 2/3 complex subunit 4"/>
    <property type="match status" value="1"/>
</dbReference>
<evidence type="ECO:0000313" key="9">
    <source>
        <dbReference type="EMBL" id="OWZ23576.1"/>
    </source>
</evidence>
<comment type="subcellular location">
    <subcellularLocation>
        <location evidence="1">Cytoplasm</location>
        <location evidence="1">Cytoskeleton</location>
    </subcellularLocation>
</comment>
<protein>
    <recommendedName>
        <fullName evidence="7">ubiquitinyl hydrolase 1</fullName>
        <ecNumber evidence="7">3.4.19.12</ecNumber>
    </recommendedName>
</protein>
<dbReference type="PRINTS" id="PR00707">
    <property type="entry name" value="UBCTHYDRLASE"/>
</dbReference>
<evidence type="ECO:0000256" key="4">
    <source>
        <dbReference type="ARBA" id="ARBA00022490"/>
    </source>
</evidence>
<feature type="domain" description="UCH catalytic" evidence="8">
    <location>
        <begin position="243"/>
        <end position="499"/>
    </location>
</feature>
<keyword evidence="10" id="KW-1185">Reference proteome</keyword>
<keyword evidence="7" id="KW-0788">Thiol protease</keyword>
<dbReference type="STRING" id="4795.A0A225X0Y9"/>
<dbReference type="GO" id="GO:0042393">
    <property type="term" value="F:histone binding"/>
    <property type="evidence" value="ECO:0007669"/>
    <property type="project" value="InterPro"/>
</dbReference>
<accession>A0A225X0Y9</accession>
<dbReference type="PROSITE" id="PS52048">
    <property type="entry name" value="UCH_DOMAIN"/>
    <property type="match status" value="1"/>
</dbReference>
<feature type="site" description="Transition state stabilizer" evidence="7">
    <location>
        <position position="328"/>
    </location>
</feature>
<dbReference type="Pfam" id="PF10228">
    <property type="entry name" value="HPF1"/>
    <property type="match status" value="1"/>
</dbReference>
<dbReference type="PANTHER" id="PTHR22629:SF0">
    <property type="entry name" value="ACTIN-RELATED PROTEIN 2_3 COMPLEX SUBUNIT 4"/>
    <property type="match status" value="1"/>
</dbReference>
<comment type="similarity">
    <text evidence="7">Belongs to the peptidase C12 family.</text>
</comment>
<keyword evidence="5" id="KW-0009">Actin-binding</keyword>